<accession>A0A1M7C006</accession>
<evidence type="ECO:0000313" key="2">
    <source>
        <dbReference type="EMBL" id="GGF06026.1"/>
    </source>
</evidence>
<proteinExistence type="predicted"/>
<dbReference type="EMBL" id="FRBH01000012">
    <property type="protein sequence ID" value="SHL60550.1"/>
    <property type="molecule type" value="Genomic_DNA"/>
</dbReference>
<keyword evidence="1" id="KW-0732">Signal</keyword>
<organism evidence="3 4">
    <name type="scientific">Chishuiella changwenlii</name>
    <dbReference type="NCBI Taxonomy" id="1434701"/>
    <lineage>
        <taxon>Bacteria</taxon>
        <taxon>Pseudomonadati</taxon>
        <taxon>Bacteroidota</taxon>
        <taxon>Flavobacteriia</taxon>
        <taxon>Flavobacteriales</taxon>
        <taxon>Weeksellaceae</taxon>
        <taxon>Chishuiella</taxon>
    </lineage>
</organism>
<evidence type="ECO:0000313" key="4">
    <source>
        <dbReference type="Proteomes" id="UP000184120"/>
    </source>
</evidence>
<reference evidence="2" key="5">
    <citation type="submission" date="2024-05" db="EMBL/GenBank/DDBJ databases">
        <authorList>
            <person name="Sun Q."/>
            <person name="Zhou Y."/>
        </authorList>
    </citation>
    <scope>NUCLEOTIDE SEQUENCE</scope>
    <source>
        <strain evidence="2">CGMCC 1.12707</strain>
    </source>
</reference>
<dbReference type="Proteomes" id="UP000650994">
    <property type="component" value="Unassembled WGS sequence"/>
</dbReference>
<dbReference type="RefSeq" id="WP_072933754.1">
    <property type="nucleotide sequence ID" value="NZ_BMFL01000016.1"/>
</dbReference>
<feature type="chain" id="PRO_5012455210" description="GLPGLI family protein" evidence="1">
    <location>
        <begin position="19"/>
        <end position="240"/>
    </location>
</feature>
<evidence type="ECO:0000313" key="3">
    <source>
        <dbReference type="EMBL" id="SHL60550.1"/>
    </source>
</evidence>
<feature type="signal peptide" evidence="1">
    <location>
        <begin position="1"/>
        <end position="18"/>
    </location>
</feature>
<reference evidence="5" key="4">
    <citation type="journal article" date="2019" name="Int. J. Syst. Evol. Microbiol.">
        <title>The Global Catalogue of Microorganisms (GCM) 10K type strain sequencing project: providing services to taxonomists for standard genome sequencing and annotation.</title>
        <authorList>
            <consortium name="The Broad Institute Genomics Platform"/>
            <consortium name="The Broad Institute Genome Sequencing Center for Infectious Disease"/>
            <person name="Wu L."/>
            <person name="Ma J."/>
        </authorList>
    </citation>
    <scope>NUCLEOTIDE SEQUENCE [LARGE SCALE GENOMIC DNA]</scope>
    <source>
        <strain evidence="5">CGMCC 1.12707</strain>
    </source>
</reference>
<dbReference type="OrthoDB" id="981788at2"/>
<evidence type="ECO:0000313" key="5">
    <source>
        <dbReference type="Proteomes" id="UP000650994"/>
    </source>
</evidence>
<dbReference type="EMBL" id="BMFL01000016">
    <property type="protein sequence ID" value="GGF06026.1"/>
    <property type="molecule type" value="Genomic_DNA"/>
</dbReference>
<sequence>MKKKFTFFLSLLTLIINAQVSVIDNKFALPISFYKTTDDFINNNITANDKFALVKNKTNLTRQQFDSISKTSNILKSQKIIDKKTLQEFEEGTRSWALKYNENYFFNLGYSTDVNSWSTWVKFDVIGKYCLIFIPQNSYINNLIGNSNGGLGLNGILMKESTKWGTNFSNNNNNTRIIFIDTTNQKGPFLSRYRSSIGNLLTKKTLKKLAKENNVSFNEKEATFDDIVNFITTLNNNAKS</sequence>
<reference evidence="4" key="3">
    <citation type="submission" date="2016-11" db="EMBL/GenBank/DDBJ databases">
        <authorList>
            <person name="Varghese N."/>
            <person name="Submissions S."/>
        </authorList>
    </citation>
    <scope>NUCLEOTIDE SEQUENCE [LARGE SCALE GENOMIC DNA]</scope>
    <source>
        <strain evidence="4">DSM 27989</strain>
    </source>
</reference>
<keyword evidence="5" id="KW-1185">Reference proteome</keyword>
<evidence type="ECO:0000256" key="1">
    <source>
        <dbReference type="SAM" id="SignalP"/>
    </source>
</evidence>
<reference evidence="2" key="1">
    <citation type="journal article" date="2014" name="Int. J. Syst. Evol. Microbiol.">
        <title>Complete genome of a new Firmicutes species belonging to the dominant human colonic microbiota ('Ruminococcus bicirculans') reveals two chromosomes and a selective capacity to utilize plant glucans.</title>
        <authorList>
            <consortium name="NISC Comparative Sequencing Program"/>
            <person name="Wegmann U."/>
            <person name="Louis P."/>
            <person name="Goesmann A."/>
            <person name="Henrissat B."/>
            <person name="Duncan S.H."/>
            <person name="Flint H.J."/>
        </authorList>
    </citation>
    <scope>NUCLEOTIDE SEQUENCE</scope>
    <source>
        <strain evidence="2">CGMCC 1.12707</strain>
    </source>
</reference>
<reference evidence="3" key="2">
    <citation type="submission" date="2016-11" db="EMBL/GenBank/DDBJ databases">
        <authorList>
            <person name="Jaros S."/>
            <person name="Januszkiewicz K."/>
            <person name="Wedrychowicz H."/>
        </authorList>
    </citation>
    <scope>NUCLEOTIDE SEQUENCE [LARGE SCALE GENOMIC DNA]</scope>
    <source>
        <strain evidence="3">DSM 27989</strain>
    </source>
</reference>
<protein>
    <recommendedName>
        <fullName evidence="6">GLPGLI family protein</fullName>
    </recommendedName>
</protein>
<name>A0A1M7C006_9FLAO</name>
<dbReference type="Proteomes" id="UP000184120">
    <property type="component" value="Unassembled WGS sequence"/>
</dbReference>
<evidence type="ECO:0008006" key="6">
    <source>
        <dbReference type="Google" id="ProtNLM"/>
    </source>
</evidence>
<gene>
    <name evidence="2" type="ORF">GCM10010984_24120</name>
    <name evidence="3" type="ORF">SAMN05443634_11237</name>
</gene>
<dbReference type="AlphaFoldDB" id="A0A1M7C006"/>